<protein>
    <submittedName>
        <fullName evidence="1">Uncharacterized protein</fullName>
    </submittedName>
</protein>
<gene>
    <name evidence="1" type="ORF">LCPAC304_02950</name>
</gene>
<reference evidence="1" key="1">
    <citation type="journal article" date="2019" name="MBio">
        <title>Virus Genomes from Deep Sea Sediments Expand the Ocean Megavirome and Support Independent Origins of Viral Gigantism.</title>
        <authorList>
            <person name="Backstrom D."/>
            <person name="Yutin N."/>
            <person name="Jorgensen S.L."/>
            <person name="Dharamshi J."/>
            <person name="Homa F."/>
            <person name="Zaremba-Niedwiedzka K."/>
            <person name="Spang A."/>
            <person name="Wolf Y.I."/>
            <person name="Koonin E.V."/>
            <person name="Ettema T.J."/>
        </authorList>
    </citation>
    <scope>NUCLEOTIDE SEQUENCE</scope>
</reference>
<dbReference type="EMBL" id="MK500566">
    <property type="protein sequence ID" value="QBK91953.1"/>
    <property type="molecule type" value="Genomic_DNA"/>
</dbReference>
<evidence type="ECO:0000313" key="1">
    <source>
        <dbReference type="EMBL" id="QBK91953.1"/>
    </source>
</evidence>
<organism evidence="1">
    <name type="scientific">Pithovirus LCPAC304</name>
    <dbReference type="NCBI Taxonomy" id="2506594"/>
    <lineage>
        <taxon>Viruses</taxon>
        <taxon>Pithoviruses</taxon>
    </lineage>
</organism>
<accession>A0A481Z7S9</accession>
<sequence length="254" mass="29229">MSELLQGLFWSKADAEKALSKHTFIRVSPSEKRSTRQMTGAERVWSLPETKDEIYLITFRISGKKGDVQTSLINAGYSPETVSTALGDAVTFETHKTTKKEAYEREIEKLKIFKQEEKERKKQQDIDWETLLKISSNIKRAHVVMKDRSASPKKTGRGKTLLERFEEVRYLEGKMIDVTEMRDDGTGIKIQSKPTTERGQKVFLASIPIMSKNQEKYLRALEMLFHGEKFDSETEYQKAINAAQAKFSKKHQSK</sequence>
<name>A0A481Z7S9_9VIRU</name>
<proteinExistence type="predicted"/>